<sequence length="59" mass="6939">MLLLRWIVGWHLMKRNRDKFSGRWQRAGQISSGRIHEVLAEMTPTAEVSQLVTLREGYE</sequence>
<evidence type="ECO:0000313" key="2">
    <source>
        <dbReference type="Proteomes" id="UP000575397"/>
    </source>
</evidence>
<dbReference type="AlphaFoldDB" id="A0A7Y0TWN2"/>
<dbReference type="Proteomes" id="UP000575397">
    <property type="component" value="Unassembled WGS sequence"/>
</dbReference>
<protein>
    <submittedName>
        <fullName evidence="1">Molybdenum ABC transporter</fullName>
    </submittedName>
</protein>
<proteinExistence type="predicted"/>
<evidence type="ECO:0000313" key="1">
    <source>
        <dbReference type="EMBL" id="NMX03216.1"/>
    </source>
</evidence>
<name>A0A7Y0TWN2_9ACTO</name>
<organism evidence="1 2">
    <name type="scientific">Mobiluncus mulieris</name>
    <dbReference type="NCBI Taxonomy" id="2052"/>
    <lineage>
        <taxon>Bacteria</taxon>
        <taxon>Bacillati</taxon>
        <taxon>Actinomycetota</taxon>
        <taxon>Actinomycetes</taxon>
        <taxon>Actinomycetales</taxon>
        <taxon>Actinomycetaceae</taxon>
        <taxon>Mobiluncus</taxon>
    </lineage>
</organism>
<dbReference type="EMBL" id="JABCUS010000008">
    <property type="protein sequence ID" value="NMX03216.1"/>
    <property type="molecule type" value="Genomic_DNA"/>
</dbReference>
<accession>A0A7Y0TWN2</accession>
<comment type="caution">
    <text evidence="1">The sequence shown here is derived from an EMBL/GenBank/DDBJ whole genome shotgun (WGS) entry which is preliminary data.</text>
</comment>
<reference evidence="1 2" key="1">
    <citation type="submission" date="2020-04" db="EMBL/GenBank/DDBJ databases">
        <title>Antimicrobial susceptibility and clonality of vaginal-derived multi-drug resistant Mobiluncus isolates in China.</title>
        <authorList>
            <person name="Zhang X."/>
        </authorList>
    </citation>
    <scope>NUCLEOTIDE SEQUENCE [LARGE SCALE GENOMIC DNA]</scope>
    <source>
        <strain evidence="1 2">12</strain>
    </source>
</reference>
<gene>
    <name evidence="1" type="ORF">HHJ77_04565</name>
</gene>